<dbReference type="OrthoDB" id="198438at2"/>
<protein>
    <submittedName>
        <fullName evidence="2">Uncharacterized protein</fullName>
    </submittedName>
</protein>
<keyword evidence="1" id="KW-1133">Transmembrane helix</keyword>
<feature type="transmembrane region" description="Helical" evidence="1">
    <location>
        <begin position="49"/>
        <end position="69"/>
    </location>
</feature>
<accession>A0A4U8SDU6</accession>
<proteinExistence type="predicted"/>
<evidence type="ECO:0000313" key="3">
    <source>
        <dbReference type="Proteomes" id="UP000029878"/>
    </source>
</evidence>
<keyword evidence="1" id="KW-0472">Membrane</keyword>
<comment type="caution">
    <text evidence="2">The sequence shown here is derived from an EMBL/GenBank/DDBJ whole genome shotgun (WGS) entry which is preliminary data.</text>
</comment>
<dbReference type="AlphaFoldDB" id="A0A4U8SDU6"/>
<sequence length="70" mass="8120">MFYHAQRRIQYGILLFSCLYATFVLSAFIDMRIKWNNMTNYIAEQKAQVIVSPTIFIVSINVMEIGIVLA</sequence>
<feature type="transmembrane region" description="Helical" evidence="1">
    <location>
        <begin position="12"/>
        <end position="29"/>
    </location>
</feature>
<organism evidence="2 3">
    <name type="scientific">Helicobacter trogontum</name>
    <dbReference type="NCBI Taxonomy" id="50960"/>
    <lineage>
        <taxon>Bacteria</taxon>
        <taxon>Pseudomonadati</taxon>
        <taxon>Campylobacterota</taxon>
        <taxon>Epsilonproteobacteria</taxon>
        <taxon>Campylobacterales</taxon>
        <taxon>Helicobacteraceae</taxon>
        <taxon>Helicobacter</taxon>
    </lineage>
</organism>
<keyword evidence="1" id="KW-0812">Transmembrane</keyword>
<dbReference type="RefSeq" id="WP_138069868.1">
    <property type="nucleotide sequence ID" value="NZ_FZNG01000029.1"/>
</dbReference>
<reference evidence="2 3" key="1">
    <citation type="journal article" date="2014" name="Genome Announc.">
        <title>Draft genome sequences of eight enterohepatic helicobacter species isolated from both laboratory and wild rodents.</title>
        <authorList>
            <person name="Sheh A."/>
            <person name="Shen Z."/>
            <person name="Fox J.G."/>
        </authorList>
    </citation>
    <scope>NUCLEOTIDE SEQUENCE [LARGE SCALE GENOMIC DNA]</scope>
    <source>
        <strain evidence="2 3">ATCC 700114</strain>
    </source>
</reference>
<evidence type="ECO:0000313" key="2">
    <source>
        <dbReference type="EMBL" id="TLD84305.1"/>
    </source>
</evidence>
<dbReference type="EMBL" id="JRPL02000003">
    <property type="protein sequence ID" value="TLD84305.1"/>
    <property type="molecule type" value="Genomic_DNA"/>
</dbReference>
<name>A0A4U8SDU6_9HELI</name>
<evidence type="ECO:0000256" key="1">
    <source>
        <dbReference type="SAM" id="Phobius"/>
    </source>
</evidence>
<dbReference type="Proteomes" id="UP000029878">
    <property type="component" value="Unassembled WGS sequence"/>
</dbReference>
<gene>
    <name evidence="2" type="ORF">LS81_002240</name>
</gene>